<organism evidence="10 11">
    <name type="scientific">Vreelandella arcis</name>
    <dbReference type="NCBI Taxonomy" id="416873"/>
    <lineage>
        <taxon>Bacteria</taxon>
        <taxon>Pseudomonadati</taxon>
        <taxon>Pseudomonadota</taxon>
        <taxon>Gammaproteobacteria</taxon>
        <taxon>Oceanospirillales</taxon>
        <taxon>Halomonadaceae</taxon>
        <taxon>Vreelandella</taxon>
    </lineage>
</organism>
<dbReference type="Pfam" id="PF13426">
    <property type="entry name" value="PAS_9"/>
    <property type="match status" value="1"/>
</dbReference>
<keyword evidence="5" id="KW-0472">Membrane</keyword>
<dbReference type="SMART" id="SM00091">
    <property type="entry name" value="PAS"/>
    <property type="match status" value="2"/>
</dbReference>
<dbReference type="RefSeq" id="WP_244511247.1">
    <property type="nucleotide sequence ID" value="NZ_FNII01000004.1"/>
</dbReference>
<dbReference type="InterPro" id="IPR001633">
    <property type="entry name" value="EAL_dom"/>
</dbReference>
<feature type="transmembrane region" description="Helical" evidence="5">
    <location>
        <begin position="175"/>
        <end position="195"/>
    </location>
</feature>
<proteinExistence type="predicted"/>
<dbReference type="InterPro" id="IPR029016">
    <property type="entry name" value="GAF-like_dom_sf"/>
</dbReference>
<dbReference type="GO" id="GO:0071111">
    <property type="term" value="F:cyclic-guanylate-specific phosphodiesterase activity"/>
    <property type="evidence" value="ECO:0007669"/>
    <property type="project" value="UniProtKB-EC"/>
</dbReference>
<evidence type="ECO:0000259" key="9">
    <source>
        <dbReference type="PROSITE" id="PS50887"/>
    </source>
</evidence>
<dbReference type="CDD" id="cd00130">
    <property type="entry name" value="PAS"/>
    <property type="match status" value="2"/>
</dbReference>
<feature type="domain" description="GGDEF" evidence="9">
    <location>
        <begin position="936"/>
        <end position="1069"/>
    </location>
</feature>
<evidence type="ECO:0000256" key="3">
    <source>
        <dbReference type="ARBA" id="ARBA00022636"/>
    </source>
</evidence>
<evidence type="ECO:0000313" key="11">
    <source>
        <dbReference type="Proteomes" id="UP000199677"/>
    </source>
</evidence>
<feature type="transmembrane region" description="Helical" evidence="5">
    <location>
        <begin position="207"/>
        <end position="226"/>
    </location>
</feature>
<dbReference type="Pfam" id="PF08448">
    <property type="entry name" value="PAS_4"/>
    <property type="match status" value="1"/>
</dbReference>
<dbReference type="InterPro" id="IPR001610">
    <property type="entry name" value="PAC"/>
</dbReference>
<evidence type="ECO:0000313" key="10">
    <source>
        <dbReference type="EMBL" id="SDN33838.1"/>
    </source>
</evidence>
<keyword evidence="11" id="KW-1185">Reference proteome</keyword>
<dbReference type="SUPFAM" id="SSF141868">
    <property type="entry name" value="EAL domain-like"/>
    <property type="match status" value="1"/>
</dbReference>
<dbReference type="Proteomes" id="UP000199677">
    <property type="component" value="Unassembled WGS sequence"/>
</dbReference>
<dbReference type="Pfam" id="PF00990">
    <property type="entry name" value="GGDEF"/>
    <property type="match status" value="1"/>
</dbReference>
<feature type="transmembrane region" description="Helical" evidence="5">
    <location>
        <begin position="50"/>
        <end position="72"/>
    </location>
</feature>
<dbReference type="InterPro" id="IPR035919">
    <property type="entry name" value="EAL_sf"/>
</dbReference>
<evidence type="ECO:0000259" key="8">
    <source>
        <dbReference type="PROSITE" id="PS50883"/>
    </source>
</evidence>
<accession>A0A1H0AJT8</accession>
<feature type="domain" description="PAS" evidence="6">
    <location>
        <begin position="656"/>
        <end position="726"/>
    </location>
</feature>
<dbReference type="SUPFAM" id="SSF55073">
    <property type="entry name" value="Nucleotide cyclase"/>
    <property type="match status" value="1"/>
</dbReference>
<dbReference type="InterPro" id="IPR000160">
    <property type="entry name" value="GGDEF_dom"/>
</dbReference>
<feature type="transmembrane region" description="Helical" evidence="5">
    <location>
        <begin position="116"/>
        <end position="133"/>
    </location>
</feature>
<dbReference type="Pfam" id="PF13185">
    <property type="entry name" value="GAF_2"/>
    <property type="match status" value="1"/>
</dbReference>
<evidence type="ECO:0000256" key="2">
    <source>
        <dbReference type="ARBA" id="ARBA00012282"/>
    </source>
</evidence>
<dbReference type="Gene3D" id="3.30.450.40">
    <property type="match status" value="1"/>
</dbReference>
<dbReference type="FunFam" id="3.30.70.270:FF:000001">
    <property type="entry name" value="Diguanylate cyclase domain protein"/>
    <property type="match status" value="1"/>
</dbReference>
<sequence length="1340" mass="147109">MTKKQGDDVTVPINARDLALDTLLLMAVATLVLMGVVGAVLGVADAHSLFTVALVPDAAVATCLASVGVLAALQRWRSVRLICAVGLAGLSLYTLVHNVLSGSLSPSWLTGEARMTSLGGLVLLAVALALGWGQSTSKRRALWLPVGLGLWLFGGVVLARLWIGVELDEPIFSSSPVAVVVFTLLLGSAMVAVYARRSSEPLNLSRLTALSGLAGVAASFVVWWLLSLQQFTNTQQQAMYLLDNVQLNAEKAVTSRQRLLQRMAERIEAAPSAFDRDLLTLDGQRYLRDTPSLQAMALVDEGLSPIWTHERTSSSRAWLLQQLDKPSVQDWLAVPFDRPWVVISDPQTPSLAFVAMPVGQRAQQFVASLDLAVLLDNDLRLELGPFQVNISRGDTPLLMLQPPGFQADTDLHPGMVLATRHAGLPGGVSLQLQALPGSHYNWYLAGFVPVLVAMAGLMLSGLLAFSLGLVGASAARAKELAEARQNLEDQQHIQRMIAQEAPLDDILESLCRLLERQLPGALCSIMLANNAKTHLNLAAGERLPAVFREAIQQIAIGPAVGACGSAAHQRRQVVCQCIGSDERWKGYHEVSRQAGLAACWSSPVMGSSGQLLGTFATYYGQPGVPTERDALLIDKAAGLMALAVERFQVRRSLEESEQRYRSLFIHHPDAVFSLDEQGQFVTANATCAAISGYAIDEIVGQHFDAFIFEEDSEAINQRFQTVMQGGIIRYELTIRDRAGRPHIMDLINLPIVIDGEIQGLYGIAQEVTEKREQESRLRTLERCVEASVNGILIADATQPELPIVYANRAFTMMTGYAQAEVLGQNCRFLQGAGTDPTDVALIRQHLSEQRDIHVTLRNYRKDGSLFWNDLYIAPVRNPDGQLTHYVGVQHDVTEHKAFEARLAYFATHDDLTQLPNRSLFEDKLSEAFAFAQRQHQRVAVLFVDLDDFKPINDNLGHAVGDRVLEDVAQRLLSAVGEQHLVARLGGDEFVILHSWVDNDTQVVDVAEQLLAALSRPYCIEGHELYLTASVGIAISQDDTLEPQMLIQQADMAMYKAKQQGRNAYQWFTEAFTDTASERLILRNDLQEAIECQAFELYYQPLLNRRGQLTGVEALLRWRHPTKGFISPARFIPLAEATGQIMPISEWVLDRACRDMQALSEQGRGNIVVAVNLSPLQFQRSSFLATLRQTLMATGLPPQQLALELTEGILMENAEAAIDTLHALRSMQIGVSIDDFGTGFSSLSYLKHLPISTVKIDRSFINELDHSDNDAAIVQGIISMAHHLDLNVVAEGVETAEQHQRLLDYQCDTFQGFGLAKPMPLEALVAFIDSLHEKAGAYGDT</sequence>
<evidence type="ECO:0000256" key="5">
    <source>
        <dbReference type="SAM" id="Phobius"/>
    </source>
</evidence>
<dbReference type="InterPro" id="IPR043128">
    <property type="entry name" value="Rev_trsase/Diguanyl_cyclase"/>
</dbReference>
<dbReference type="InterPro" id="IPR003018">
    <property type="entry name" value="GAF"/>
</dbReference>
<dbReference type="InterPro" id="IPR000700">
    <property type="entry name" value="PAS-assoc_C"/>
</dbReference>
<dbReference type="InterPro" id="IPR000014">
    <property type="entry name" value="PAS"/>
</dbReference>
<feature type="transmembrane region" description="Helical" evidence="5">
    <location>
        <begin position="79"/>
        <end position="96"/>
    </location>
</feature>
<reference evidence="11" key="1">
    <citation type="submission" date="2016-10" db="EMBL/GenBank/DDBJ databases">
        <authorList>
            <person name="Varghese N."/>
            <person name="Submissions S."/>
        </authorList>
    </citation>
    <scope>NUCLEOTIDE SEQUENCE [LARGE SCALE GENOMIC DNA]</scope>
    <source>
        <strain evidence="11">CGMCC 1.6494</strain>
    </source>
</reference>
<dbReference type="PROSITE" id="PS50112">
    <property type="entry name" value="PAS"/>
    <property type="match status" value="2"/>
</dbReference>
<dbReference type="CDD" id="cd01948">
    <property type="entry name" value="EAL"/>
    <property type="match status" value="1"/>
</dbReference>
<keyword evidence="5" id="KW-1133">Transmembrane helix</keyword>
<dbReference type="GO" id="GO:0071732">
    <property type="term" value="P:cellular response to nitric oxide"/>
    <property type="evidence" value="ECO:0007669"/>
    <property type="project" value="UniProtKB-ARBA"/>
</dbReference>
<dbReference type="SMART" id="SM00052">
    <property type="entry name" value="EAL"/>
    <property type="match status" value="1"/>
</dbReference>
<comment type="catalytic activity">
    <reaction evidence="4">
        <text>3',3'-c-di-GMP + H2O = 5'-phosphoguanylyl(3'-&gt;5')guanosine + H(+)</text>
        <dbReference type="Rhea" id="RHEA:24902"/>
        <dbReference type="ChEBI" id="CHEBI:15377"/>
        <dbReference type="ChEBI" id="CHEBI:15378"/>
        <dbReference type="ChEBI" id="CHEBI:58754"/>
        <dbReference type="ChEBI" id="CHEBI:58805"/>
        <dbReference type="EC" id="3.1.4.52"/>
    </reaction>
    <physiologicalReaction direction="left-to-right" evidence="4">
        <dbReference type="Rhea" id="RHEA:24903"/>
    </physiologicalReaction>
</comment>
<feature type="transmembrane region" description="Helical" evidence="5">
    <location>
        <begin position="142"/>
        <end position="163"/>
    </location>
</feature>
<gene>
    <name evidence="10" type="ORF">SAMN04487951_104143</name>
</gene>
<name>A0A1H0AJT8_9GAMM</name>
<dbReference type="SUPFAM" id="SSF55785">
    <property type="entry name" value="PYP-like sensor domain (PAS domain)"/>
    <property type="match status" value="2"/>
</dbReference>
<dbReference type="PROSITE" id="PS50887">
    <property type="entry name" value="GGDEF"/>
    <property type="match status" value="1"/>
</dbReference>
<feature type="transmembrane region" description="Helical" evidence="5">
    <location>
        <begin position="23"/>
        <end position="44"/>
    </location>
</feature>
<dbReference type="SUPFAM" id="SSF55781">
    <property type="entry name" value="GAF domain-like"/>
    <property type="match status" value="1"/>
</dbReference>
<dbReference type="EC" id="3.1.4.52" evidence="2"/>
<feature type="domain" description="PAC" evidence="7">
    <location>
        <begin position="850"/>
        <end position="904"/>
    </location>
</feature>
<dbReference type="SMART" id="SM00086">
    <property type="entry name" value="PAC"/>
    <property type="match status" value="2"/>
</dbReference>
<dbReference type="InterPro" id="IPR035965">
    <property type="entry name" value="PAS-like_dom_sf"/>
</dbReference>
<evidence type="ECO:0000256" key="1">
    <source>
        <dbReference type="ARBA" id="ARBA00001946"/>
    </source>
</evidence>
<keyword evidence="3" id="KW-0973">c-di-GMP</keyword>
<dbReference type="SMART" id="SM00267">
    <property type="entry name" value="GGDEF"/>
    <property type="match status" value="1"/>
</dbReference>
<evidence type="ECO:0000259" key="6">
    <source>
        <dbReference type="PROSITE" id="PS50112"/>
    </source>
</evidence>
<comment type="cofactor">
    <cofactor evidence="1">
        <name>Mg(2+)</name>
        <dbReference type="ChEBI" id="CHEBI:18420"/>
    </cofactor>
</comment>
<feature type="domain" description="EAL" evidence="8">
    <location>
        <begin position="1078"/>
        <end position="1331"/>
    </location>
</feature>
<evidence type="ECO:0000259" key="7">
    <source>
        <dbReference type="PROSITE" id="PS50113"/>
    </source>
</evidence>
<keyword evidence="5" id="KW-0812">Transmembrane</keyword>
<dbReference type="STRING" id="416873.SAMN04487951_104143"/>
<protein>
    <recommendedName>
        <fullName evidence="2">cyclic-guanylate-specific phosphodiesterase</fullName>
        <ecNumber evidence="2">3.1.4.52</ecNumber>
    </recommendedName>
</protein>
<dbReference type="PROSITE" id="PS50113">
    <property type="entry name" value="PAC"/>
    <property type="match status" value="1"/>
</dbReference>
<dbReference type="Gene3D" id="3.30.450.20">
    <property type="entry name" value="PAS domain"/>
    <property type="match status" value="2"/>
</dbReference>
<dbReference type="Pfam" id="PF00563">
    <property type="entry name" value="EAL"/>
    <property type="match status" value="1"/>
</dbReference>
<dbReference type="FunFam" id="3.20.20.450:FF:000001">
    <property type="entry name" value="Cyclic di-GMP phosphodiesterase yahA"/>
    <property type="match status" value="1"/>
</dbReference>
<dbReference type="PROSITE" id="PS50883">
    <property type="entry name" value="EAL"/>
    <property type="match status" value="1"/>
</dbReference>
<evidence type="ECO:0000256" key="4">
    <source>
        <dbReference type="ARBA" id="ARBA00051114"/>
    </source>
</evidence>
<dbReference type="InterPro" id="IPR052155">
    <property type="entry name" value="Biofilm_reg_signaling"/>
</dbReference>
<dbReference type="InterPro" id="IPR029787">
    <property type="entry name" value="Nucleotide_cyclase"/>
</dbReference>
<feature type="domain" description="PAS" evidence="6">
    <location>
        <begin position="776"/>
        <end position="825"/>
    </location>
</feature>
<dbReference type="NCBIfam" id="TIGR00254">
    <property type="entry name" value="GGDEF"/>
    <property type="match status" value="1"/>
</dbReference>
<dbReference type="PANTHER" id="PTHR44757:SF2">
    <property type="entry name" value="BIOFILM ARCHITECTURE MAINTENANCE PROTEIN MBAA"/>
    <property type="match status" value="1"/>
</dbReference>
<dbReference type="CDD" id="cd01949">
    <property type="entry name" value="GGDEF"/>
    <property type="match status" value="1"/>
</dbReference>
<dbReference type="InterPro" id="IPR013656">
    <property type="entry name" value="PAS_4"/>
</dbReference>
<dbReference type="Gene3D" id="3.30.70.270">
    <property type="match status" value="1"/>
</dbReference>
<dbReference type="PANTHER" id="PTHR44757">
    <property type="entry name" value="DIGUANYLATE CYCLASE DGCP"/>
    <property type="match status" value="1"/>
</dbReference>
<dbReference type="NCBIfam" id="TIGR00229">
    <property type="entry name" value="sensory_box"/>
    <property type="match status" value="2"/>
</dbReference>
<dbReference type="Gene3D" id="3.20.20.450">
    <property type="entry name" value="EAL domain"/>
    <property type="match status" value="1"/>
</dbReference>
<dbReference type="EMBL" id="FNII01000004">
    <property type="protein sequence ID" value="SDN33838.1"/>
    <property type="molecule type" value="Genomic_DNA"/>
</dbReference>